<evidence type="ECO:0000313" key="3">
    <source>
        <dbReference type="EMBL" id="OUJ71895.1"/>
    </source>
</evidence>
<dbReference type="Pfam" id="PF18962">
    <property type="entry name" value="Por_Secre_tail"/>
    <property type="match status" value="1"/>
</dbReference>
<accession>A0A243W915</accession>
<dbReference type="Proteomes" id="UP000194873">
    <property type="component" value="Unassembled WGS sequence"/>
</dbReference>
<evidence type="ECO:0000256" key="1">
    <source>
        <dbReference type="SAM" id="SignalP"/>
    </source>
</evidence>
<protein>
    <recommendedName>
        <fullName evidence="2">Secretion system C-terminal sorting domain-containing protein</fullName>
    </recommendedName>
</protein>
<reference evidence="3 4" key="1">
    <citation type="submission" date="2017-01" db="EMBL/GenBank/DDBJ databases">
        <title>A new Hymenobacter.</title>
        <authorList>
            <person name="Liang Y."/>
            <person name="Feng F."/>
        </authorList>
    </citation>
    <scope>NUCLEOTIDE SEQUENCE [LARGE SCALE GENOMIC DNA]</scope>
    <source>
        <strain evidence="3">MIMBbqt21</strain>
    </source>
</reference>
<dbReference type="InterPro" id="IPR014867">
    <property type="entry name" value="Spore_coat_CotH_CotH2/3/7"/>
</dbReference>
<name>A0A243W915_9BACT</name>
<evidence type="ECO:0000259" key="2">
    <source>
        <dbReference type="Pfam" id="PF18962"/>
    </source>
</evidence>
<dbReference type="NCBIfam" id="TIGR04183">
    <property type="entry name" value="Por_Secre_tail"/>
    <property type="match status" value="1"/>
</dbReference>
<evidence type="ECO:0000313" key="4">
    <source>
        <dbReference type="Proteomes" id="UP000194873"/>
    </source>
</evidence>
<feature type="domain" description="Secretion system C-terminal sorting" evidence="2">
    <location>
        <begin position="501"/>
        <end position="570"/>
    </location>
</feature>
<dbReference type="InterPro" id="IPR026444">
    <property type="entry name" value="Secre_tail"/>
</dbReference>
<sequence>MFAHFFTTRLTALATTFFCVATQAFAGNTITISPNFYHIDNKQHIIVINKKVEDVNADADELRTHLVLDKDYIFVEPPLLVNTASSYQVKFQNITYTTYFTQLPIVHVDTDNEIVDSPSVLAKFLMSEASGTITESNLGIEIRGSYSQTLPKKSYELSFWTDTKGDDSRDVRLLNMRTDNKWNLQALYNEPLRVNSKVANTLWQNIHQIYYKDKEPEAKNGIDMAYVELFLNNEYKGLYALSERIDRKQLKLKKYNNGIVGELYKASNWGPAILFTGLPAFDNSSLTWGGFEYKHPEEKIDWTNLYNFIDFVENSSDQFFYSQYKAKFNLKNAVDYYIFLNLIRAVDNTEKNLYIAKYKTNEPYYYIPWDLDGTFGNNWFGSKDNITNDIRTNEFYKRLTKDNSPSGFNETLYKRWEELRATVITEKYILDKFKEQQDYLLNNNIYQREHLVWDSFTYDDTYAEYTATWLRSRLAYLDGAFSKTSTVLKSSVGKQSATVSIYPNPANDFLFIETEGLPYEVLIQDMNGRMLLKTTLNGTLNKVALNSLARGLYVVTVKNSRTLKTEKLIIN</sequence>
<dbReference type="AlphaFoldDB" id="A0A243W915"/>
<gene>
    <name evidence="3" type="ORF">BXP70_19915</name>
</gene>
<keyword evidence="4" id="KW-1185">Reference proteome</keyword>
<comment type="caution">
    <text evidence="3">The sequence shown here is derived from an EMBL/GenBank/DDBJ whole genome shotgun (WGS) entry which is preliminary data.</text>
</comment>
<feature type="signal peptide" evidence="1">
    <location>
        <begin position="1"/>
        <end position="26"/>
    </location>
</feature>
<organism evidence="3 4">
    <name type="scientific">Hymenobacter crusticola</name>
    <dbReference type="NCBI Taxonomy" id="1770526"/>
    <lineage>
        <taxon>Bacteria</taxon>
        <taxon>Pseudomonadati</taxon>
        <taxon>Bacteroidota</taxon>
        <taxon>Cytophagia</taxon>
        <taxon>Cytophagales</taxon>
        <taxon>Hymenobacteraceae</taxon>
        <taxon>Hymenobacter</taxon>
    </lineage>
</organism>
<proteinExistence type="predicted"/>
<dbReference type="EMBL" id="MTSE01000013">
    <property type="protein sequence ID" value="OUJ71895.1"/>
    <property type="molecule type" value="Genomic_DNA"/>
</dbReference>
<feature type="chain" id="PRO_5012489998" description="Secretion system C-terminal sorting domain-containing protein" evidence="1">
    <location>
        <begin position="27"/>
        <end position="571"/>
    </location>
</feature>
<dbReference type="OrthoDB" id="9803752at2"/>
<dbReference type="RefSeq" id="WP_086595871.1">
    <property type="nucleotide sequence ID" value="NZ_MTSE01000013.1"/>
</dbReference>
<dbReference type="Pfam" id="PF08757">
    <property type="entry name" value="CotH"/>
    <property type="match status" value="1"/>
</dbReference>
<keyword evidence="1" id="KW-0732">Signal</keyword>